<dbReference type="CDD" id="cd02194">
    <property type="entry name" value="ThiL"/>
    <property type="match status" value="1"/>
</dbReference>
<dbReference type="SUPFAM" id="SSF55326">
    <property type="entry name" value="PurM N-terminal domain-like"/>
    <property type="match status" value="1"/>
</dbReference>
<feature type="domain" description="PurM-like N-terminal" evidence="1">
    <location>
        <begin position="28"/>
        <end position="138"/>
    </location>
</feature>
<dbReference type="InterPro" id="IPR036676">
    <property type="entry name" value="PurM-like_C_sf"/>
</dbReference>
<dbReference type="InterPro" id="IPR006283">
    <property type="entry name" value="ThiL-like"/>
</dbReference>
<dbReference type="SUPFAM" id="SSF56042">
    <property type="entry name" value="PurM C-terminal domain-like"/>
    <property type="match status" value="1"/>
</dbReference>
<dbReference type="EMBL" id="CAESAB010000048">
    <property type="protein sequence ID" value="CAB4341872.1"/>
    <property type="molecule type" value="Genomic_DNA"/>
</dbReference>
<dbReference type="AlphaFoldDB" id="A0A6J5ZL50"/>
<protein>
    <submittedName>
        <fullName evidence="2">Unannotated protein</fullName>
    </submittedName>
</protein>
<dbReference type="GO" id="GO:0009228">
    <property type="term" value="P:thiamine biosynthetic process"/>
    <property type="evidence" value="ECO:0007669"/>
    <property type="project" value="InterPro"/>
</dbReference>
<evidence type="ECO:0000259" key="1">
    <source>
        <dbReference type="Pfam" id="PF00586"/>
    </source>
</evidence>
<dbReference type="InterPro" id="IPR036921">
    <property type="entry name" value="PurM-like_N_sf"/>
</dbReference>
<gene>
    <name evidence="2" type="ORF">UFOPK3820_01039</name>
</gene>
<evidence type="ECO:0000313" key="2">
    <source>
        <dbReference type="EMBL" id="CAB4341872.1"/>
    </source>
</evidence>
<dbReference type="Pfam" id="PF00586">
    <property type="entry name" value="AIRS"/>
    <property type="match status" value="1"/>
</dbReference>
<dbReference type="PIRSF" id="PIRSF005303">
    <property type="entry name" value="Thiam_monoph_kin"/>
    <property type="match status" value="1"/>
</dbReference>
<dbReference type="PANTHER" id="PTHR30270:SF0">
    <property type="entry name" value="THIAMINE-MONOPHOSPHATE KINASE"/>
    <property type="match status" value="1"/>
</dbReference>
<name>A0A6J5ZL50_9ZZZZ</name>
<sequence>MGFSEADVISVLKEVFATNDPRVKVGIGDDAAVIRGTDQQVITTDMAVQGVHFNLDWSSAFDIGRKITAANVADVLAMGASCEYLVAAVSLTGNEELSWIENLASGMKSEADKAGAVIVGGDIARSAVITIAMTAVGKTSTPILRSGAQVGDSIYVSSLPGWSAAGLELLTREISVNSAIADKALSEFSAPTLDYDVDFRRAHSISDISDSLLIQAQQMADASEVGFEFSTSLIEATAEFKEMNELASEINGDAWQWILGGGEDHVLLATGVNLPGIMIGKIIAGKGISGVDMKKAPVSWSHFT</sequence>
<organism evidence="2">
    <name type="scientific">freshwater metagenome</name>
    <dbReference type="NCBI Taxonomy" id="449393"/>
    <lineage>
        <taxon>unclassified sequences</taxon>
        <taxon>metagenomes</taxon>
        <taxon>ecological metagenomes</taxon>
    </lineage>
</organism>
<dbReference type="GO" id="GO:0009030">
    <property type="term" value="F:thiamine-phosphate kinase activity"/>
    <property type="evidence" value="ECO:0007669"/>
    <property type="project" value="InterPro"/>
</dbReference>
<reference evidence="2" key="1">
    <citation type="submission" date="2020-05" db="EMBL/GenBank/DDBJ databases">
        <authorList>
            <person name="Chiriac C."/>
            <person name="Salcher M."/>
            <person name="Ghai R."/>
            <person name="Kavagutti S V."/>
        </authorList>
    </citation>
    <scope>NUCLEOTIDE SEQUENCE</scope>
</reference>
<dbReference type="Gene3D" id="3.30.1330.10">
    <property type="entry name" value="PurM-like, N-terminal domain"/>
    <property type="match status" value="1"/>
</dbReference>
<dbReference type="Gene3D" id="3.90.650.10">
    <property type="entry name" value="PurM-like C-terminal domain"/>
    <property type="match status" value="1"/>
</dbReference>
<dbReference type="PANTHER" id="PTHR30270">
    <property type="entry name" value="THIAMINE-MONOPHOSPHATE KINASE"/>
    <property type="match status" value="1"/>
</dbReference>
<accession>A0A6J5ZL50</accession>
<dbReference type="InterPro" id="IPR016188">
    <property type="entry name" value="PurM-like_N"/>
</dbReference>
<dbReference type="HAMAP" id="MF_02128">
    <property type="entry name" value="TMP_kinase"/>
    <property type="match status" value="1"/>
</dbReference>
<proteinExistence type="inferred from homology"/>
<dbReference type="NCBIfam" id="TIGR01379">
    <property type="entry name" value="thiL"/>
    <property type="match status" value="1"/>
</dbReference>